<evidence type="ECO:0000256" key="3">
    <source>
        <dbReference type="ARBA" id="ARBA00022679"/>
    </source>
</evidence>
<keyword evidence="3 5" id="KW-0808">Transferase</keyword>
<keyword evidence="2 5" id="KW-0489">Methyltransferase</keyword>
<reference evidence="6" key="1">
    <citation type="submission" date="2016-09" db="EMBL/GenBank/DDBJ databases">
        <authorList>
            <person name="Varghese N."/>
            <person name="Submissions S."/>
        </authorList>
    </citation>
    <scope>NUCLEOTIDE SEQUENCE [LARGE SCALE GENOMIC DNA]</scope>
    <source>
        <strain evidence="6">S5</strain>
    </source>
</reference>
<dbReference type="InterPro" id="IPR053888">
    <property type="entry name" value="MRM3-like_sub_bind"/>
</dbReference>
<dbReference type="SUPFAM" id="SSF55315">
    <property type="entry name" value="L30e-like"/>
    <property type="match status" value="1"/>
</dbReference>
<dbReference type="Pfam" id="PF22435">
    <property type="entry name" value="MRM3-like_sub_bind"/>
    <property type="match status" value="1"/>
</dbReference>
<dbReference type="InterPro" id="IPR029026">
    <property type="entry name" value="tRNA_m1G_MTases_N"/>
</dbReference>
<evidence type="ECO:0000313" key="6">
    <source>
        <dbReference type="Proteomes" id="UP000242949"/>
    </source>
</evidence>
<dbReference type="GO" id="GO:0003723">
    <property type="term" value="F:RNA binding"/>
    <property type="evidence" value="ECO:0007669"/>
    <property type="project" value="InterPro"/>
</dbReference>
<dbReference type="PANTHER" id="PTHR43191:SF2">
    <property type="entry name" value="RRNA METHYLTRANSFERASE 3, MITOCHONDRIAL"/>
    <property type="match status" value="1"/>
</dbReference>
<dbReference type="STRING" id="1612202.SAMN05421734_10399"/>
<dbReference type="SUPFAM" id="SSF75217">
    <property type="entry name" value="alpha/beta knot"/>
    <property type="match status" value="1"/>
</dbReference>
<dbReference type="GO" id="GO:0008173">
    <property type="term" value="F:RNA methyltransferase activity"/>
    <property type="evidence" value="ECO:0007669"/>
    <property type="project" value="InterPro"/>
</dbReference>
<dbReference type="InterPro" id="IPR001537">
    <property type="entry name" value="SpoU_MeTrfase"/>
</dbReference>
<dbReference type="InterPro" id="IPR029028">
    <property type="entry name" value="Alpha/beta_knot_MTases"/>
</dbReference>
<gene>
    <name evidence="5" type="ORF">SAMN05421734_10399</name>
</gene>
<dbReference type="GO" id="GO:0005737">
    <property type="term" value="C:cytoplasm"/>
    <property type="evidence" value="ECO:0007669"/>
    <property type="project" value="UniProtKB-ARBA"/>
</dbReference>
<evidence type="ECO:0000313" key="5">
    <source>
        <dbReference type="EMBL" id="SDB95005.1"/>
    </source>
</evidence>
<name>A0A1G6HM93_9BACI</name>
<protein>
    <submittedName>
        <fullName evidence="5">RNA methyltransferase, TrmH family</fullName>
    </submittedName>
</protein>
<evidence type="ECO:0000256" key="1">
    <source>
        <dbReference type="ARBA" id="ARBA00007228"/>
    </source>
</evidence>
<evidence type="ECO:0000259" key="4">
    <source>
        <dbReference type="SMART" id="SM00967"/>
    </source>
</evidence>
<proteinExistence type="inferred from homology"/>
<dbReference type="Pfam" id="PF00588">
    <property type="entry name" value="SpoU_methylase"/>
    <property type="match status" value="1"/>
</dbReference>
<dbReference type="Proteomes" id="UP000242949">
    <property type="component" value="Unassembled WGS sequence"/>
</dbReference>
<dbReference type="GO" id="GO:0032259">
    <property type="term" value="P:methylation"/>
    <property type="evidence" value="ECO:0007669"/>
    <property type="project" value="UniProtKB-KW"/>
</dbReference>
<dbReference type="InterPro" id="IPR029064">
    <property type="entry name" value="Ribosomal_eL30-like_sf"/>
</dbReference>
<accession>A0A1G6HM93</accession>
<dbReference type="CDD" id="cd18095">
    <property type="entry name" value="SpoU-like_rRNA-MTase"/>
    <property type="match status" value="1"/>
</dbReference>
<sequence length="246" mass="27221">MITSVKNETIKNWSKLKKKKYREKMQQFIIEGDHLIEEAISSGWEIDAIVAVENKTFDHSDNSLKVVRVTEPVMLHLSETKSPQGILAIVKMKAFNITTQKRLLLLDEIQDPGNLGTMIRTADAAGFDAVLLGRGTVDVYNDKTIRSTQGSLFHLPILPVDLLEEIPRLKAEGVNILVSTLERAKTIDQVNPTDKMGLVVGNEGNGVSDAILELADERIHIPIYGQAESLNVSVAAGIMMYALQMK</sequence>
<dbReference type="InterPro" id="IPR051259">
    <property type="entry name" value="rRNA_Methyltransferase"/>
</dbReference>
<dbReference type="OrthoDB" id="9794400at2"/>
<dbReference type="InterPro" id="IPR013123">
    <property type="entry name" value="SpoU_subst-bd"/>
</dbReference>
<dbReference type="SMART" id="SM00967">
    <property type="entry name" value="SpoU_sub_bind"/>
    <property type="match status" value="1"/>
</dbReference>
<dbReference type="Gene3D" id="3.40.1280.10">
    <property type="match status" value="1"/>
</dbReference>
<keyword evidence="6" id="KW-1185">Reference proteome</keyword>
<dbReference type="GO" id="GO:0006396">
    <property type="term" value="P:RNA processing"/>
    <property type="evidence" value="ECO:0007669"/>
    <property type="project" value="InterPro"/>
</dbReference>
<comment type="similarity">
    <text evidence="1">Belongs to the class IV-like SAM-binding methyltransferase superfamily. RNA methyltransferase TrmH family.</text>
</comment>
<feature type="domain" description="RNA 2-O ribose methyltransferase substrate binding" evidence="4">
    <location>
        <begin position="29"/>
        <end position="96"/>
    </location>
</feature>
<dbReference type="AlphaFoldDB" id="A0A1G6HM93"/>
<dbReference type="EMBL" id="FMYI01000003">
    <property type="protein sequence ID" value="SDB95005.1"/>
    <property type="molecule type" value="Genomic_DNA"/>
</dbReference>
<organism evidence="5 6">
    <name type="scientific">Pelagirhabdus alkalitolerans</name>
    <dbReference type="NCBI Taxonomy" id="1612202"/>
    <lineage>
        <taxon>Bacteria</taxon>
        <taxon>Bacillati</taxon>
        <taxon>Bacillota</taxon>
        <taxon>Bacilli</taxon>
        <taxon>Bacillales</taxon>
        <taxon>Bacillaceae</taxon>
        <taxon>Pelagirhabdus</taxon>
    </lineage>
</organism>
<dbReference type="Gene3D" id="3.30.1330.30">
    <property type="match status" value="1"/>
</dbReference>
<dbReference type="PANTHER" id="PTHR43191">
    <property type="entry name" value="RRNA METHYLTRANSFERASE 3"/>
    <property type="match status" value="1"/>
</dbReference>
<evidence type="ECO:0000256" key="2">
    <source>
        <dbReference type="ARBA" id="ARBA00022603"/>
    </source>
</evidence>